<evidence type="ECO:0000313" key="1">
    <source>
        <dbReference type="EMBL" id="KAI5679143.1"/>
    </source>
</evidence>
<sequence>MGLLPCPLPCQSKKEREWDGSQSNHHLHSDASSNSSSLSSQPSLPSVPSLTPPSQNVEHSSNAYHHLLASLKGHSSYVFSLTIGGKHLYSGSSNGEIRRWSRDPSKQEKLVTSNIVAETHSGVKSMVVLGDKLFTAHHDHKIRVWKIDMDTNLPHQKYKCIATLPTFNDRCMKLFFAKNYVEVRRHKKSTWVHHVDTVSALALSKDGSLIYSVSWDRTFKVWRTSDFKCLESVRNAHDDAINAIEISNDGLVYTGSADKKIKVWKKHEGDKKHTLVATLEKHTSAVNALALNMDGSILYSGACDRSIIVWEKDGGTNHMVVSGALRGHTRAILCLAVVSDLVFSGSADKTVRVWRRGIGRSYSCLAVFEGHKGPVKCLTAAADKSESRDSSSGSSYLVYSGSLDCDVKIWKIWVPSV</sequence>
<keyword evidence="2" id="KW-1185">Reference proteome</keyword>
<evidence type="ECO:0000313" key="2">
    <source>
        <dbReference type="Proteomes" id="UP001060085"/>
    </source>
</evidence>
<organism evidence="1 2">
    <name type="scientific">Catharanthus roseus</name>
    <name type="common">Madagascar periwinkle</name>
    <name type="synonym">Vinca rosea</name>
    <dbReference type="NCBI Taxonomy" id="4058"/>
    <lineage>
        <taxon>Eukaryota</taxon>
        <taxon>Viridiplantae</taxon>
        <taxon>Streptophyta</taxon>
        <taxon>Embryophyta</taxon>
        <taxon>Tracheophyta</taxon>
        <taxon>Spermatophyta</taxon>
        <taxon>Magnoliopsida</taxon>
        <taxon>eudicotyledons</taxon>
        <taxon>Gunneridae</taxon>
        <taxon>Pentapetalae</taxon>
        <taxon>asterids</taxon>
        <taxon>lamiids</taxon>
        <taxon>Gentianales</taxon>
        <taxon>Apocynaceae</taxon>
        <taxon>Rauvolfioideae</taxon>
        <taxon>Vinceae</taxon>
        <taxon>Catharanthinae</taxon>
        <taxon>Catharanthus</taxon>
    </lineage>
</organism>
<gene>
    <name evidence="1" type="ORF">M9H77_10093</name>
</gene>
<dbReference type="Proteomes" id="UP001060085">
    <property type="component" value="Linkage Group LG02"/>
</dbReference>
<dbReference type="EMBL" id="CM044702">
    <property type="protein sequence ID" value="KAI5679143.1"/>
    <property type="molecule type" value="Genomic_DNA"/>
</dbReference>
<reference evidence="2" key="1">
    <citation type="journal article" date="2023" name="Nat. Plants">
        <title>Single-cell RNA sequencing provides a high-resolution roadmap for understanding the multicellular compartmentation of specialized metabolism.</title>
        <authorList>
            <person name="Sun S."/>
            <person name="Shen X."/>
            <person name="Li Y."/>
            <person name="Li Y."/>
            <person name="Wang S."/>
            <person name="Li R."/>
            <person name="Zhang H."/>
            <person name="Shen G."/>
            <person name="Guo B."/>
            <person name="Wei J."/>
            <person name="Xu J."/>
            <person name="St-Pierre B."/>
            <person name="Chen S."/>
            <person name="Sun C."/>
        </authorList>
    </citation>
    <scope>NUCLEOTIDE SEQUENCE [LARGE SCALE GENOMIC DNA]</scope>
</reference>
<name>A0ACC0C2X6_CATRO</name>
<accession>A0ACC0C2X6</accession>
<protein>
    <submittedName>
        <fullName evidence="1">Uncharacterized protein</fullName>
    </submittedName>
</protein>
<comment type="caution">
    <text evidence="1">The sequence shown here is derived from an EMBL/GenBank/DDBJ whole genome shotgun (WGS) entry which is preliminary data.</text>
</comment>
<proteinExistence type="predicted"/>